<keyword evidence="3" id="KW-1185">Reference proteome</keyword>
<dbReference type="AlphaFoldDB" id="E9GIB1"/>
<dbReference type="STRING" id="6669.E9GIB1"/>
<proteinExistence type="predicted"/>
<dbReference type="OrthoDB" id="5962185at2759"/>
<dbReference type="InterPro" id="IPR011993">
    <property type="entry name" value="PH-like_dom_sf"/>
</dbReference>
<dbReference type="Gene3D" id="2.30.29.30">
    <property type="entry name" value="Pleckstrin-homology domain (PH domain)/Phosphotyrosine-binding domain (PTB)"/>
    <property type="match status" value="1"/>
</dbReference>
<dbReference type="KEGG" id="dpx:DAPPUDRAFT_24937"/>
<dbReference type="PANTHER" id="PTHR11232">
    <property type="entry name" value="PHOSPHOTYROSINE INTERACTION DOMAIN-CONTAINING FAMILY MEMBER"/>
    <property type="match status" value="1"/>
</dbReference>
<dbReference type="PhylomeDB" id="E9GIB1"/>
<accession>E9GIB1</accession>
<dbReference type="EMBL" id="GL732546">
    <property type="protein sequence ID" value="EFX80645.1"/>
    <property type="molecule type" value="Genomic_DNA"/>
</dbReference>
<dbReference type="eggNOG" id="KOG4448">
    <property type="taxonomic scope" value="Eukaryota"/>
</dbReference>
<reference evidence="2 3" key="1">
    <citation type="journal article" date="2011" name="Science">
        <title>The ecoresponsive genome of Daphnia pulex.</title>
        <authorList>
            <person name="Colbourne J.K."/>
            <person name="Pfrender M.E."/>
            <person name="Gilbert D."/>
            <person name="Thomas W.K."/>
            <person name="Tucker A."/>
            <person name="Oakley T.H."/>
            <person name="Tokishita S."/>
            <person name="Aerts A."/>
            <person name="Arnold G.J."/>
            <person name="Basu M.K."/>
            <person name="Bauer D.J."/>
            <person name="Caceres C.E."/>
            <person name="Carmel L."/>
            <person name="Casola C."/>
            <person name="Choi J.H."/>
            <person name="Detter J.C."/>
            <person name="Dong Q."/>
            <person name="Dusheyko S."/>
            <person name="Eads B.D."/>
            <person name="Frohlich T."/>
            <person name="Geiler-Samerotte K.A."/>
            <person name="Gerlach D."/>
            <person name="Hatcher P."/>
            <person name="Jogdeo S."/>
            <person name="Krijgsveld J."/>
            <person name="Kriventseva E.V."/>
            <person name="Kultz D."/>
            <person name="Laforsch C."/>
            <person name="Lindquist E."/>
            <person name="Lopez J."/>
            <person name="Manak J.R."/>
            <person name="Muller J."/>
            <person name="Pangilinan J."/>
            <person name="Patwardhan R.P."/>
            <person name="Pitluck S."/>
            <person name="Pritham E.J."/>
            <person name="Rechtsteiner A."/>
            <person name="Rho M."/>
            <person name="Rogozin I.B."/>
            <person name="Sakarya O."/>
            <person name="Salamov A."/>
            <person name="Schaack S."/>
            <person name="Shapiro H."/>
            <person name="Shiga Y."/>
            <person name="Skalitzky C."/>
            <person name="Smith Z."/>
            <person name="Souvorov A."/>
            <person name="Sung W."/>
            <person name="Tang Z."/>
            <person name="Tsuchiya D."/>
            <person name="Tu H."/>
            <person name="Vos H."/>
            <person name="Wang M."/>
            <person name="Wolf Y.I."/>
            <person name="Yamagata H."/>
            <person name="Yamada T."/>
            <person name="Ye Y."/>
            <person name="Shaw J.R."/>
            <person name="Andrews J."/>
            <person name="Crease T.J."/>
            <person name="Tang H."/>
            <person name="Lucas S.M."/>
            <person name="Robertson H.M."/>
            <person name="Bork P."/>
            <person name="Koonin E.V."/>
            <person name="Zdobnov E.M."/>
            <person name="Grigoriev I.V."/>
            <person name="Lynch M."/>
            <person name="Boore J.L."/>
        </authorList>
    </citation>
    <scope>NUCLEOTIDE SEQUENCE [LARGE SCALE GENOMIC DNA]</scope>
</reference>
<dbReference type="InterPro" id="IPR051133">
    <property type="entry name" value="Adapter_Engulfment-Domain"/>
</dbReference>
<gene>
    <name evidence="2" type="ORF">DAPPUDRAFT_24937</name>
</gene>
<feature type="non-terminal residue" evidence="2">
    <location>
        <position position="1"/>
    </location>
</feature>
<organism evidence="2 3">
    <name type="scientific">Daphnia pulex</name>
    <name type="common">Water flea</name>
    <dbReference type="NCBI Taxonomy" id="6669"/>
    <lineage>
        <taxon>Eukaryota</taxon>
        <taxon>Metazoa</taxon>
        <taxon>Ecdysozoa</taxon>
        <taxon>Arthropoda</taxon>
        <taxon>Crustacea</taxon>
        <taxon>Branchiopoda</taxon>
        <taxon>Diplostraca</taxon>
        <taxon>Cladocera</taxon>
        <taxon>Anomopoda</taxon>
        <taxon>Daphniidae</taxon>
        <taxon>Daphnia</taxon>
    </lineage>
</organism>
<evidence type="ECO:0000313" key="2">
    <source>
        <dbReference type="EMBL" id="EFX80645.1"/>
    </source>
</evidence>
<dbReference type="Pfam" id="PF14719">
    <property type="entry name" value="PID_2"/>
    <property type="match status" value="1"/>
</dbReference>
<dbReference type="InterPro" id="IPR033930">
    <property type="entry name" value="FAM43A/B_PTB"/>
</dbReference>
<feature type="non-terminal residue" evidence="2">
    <location>
        <position position="204"/>
    </location>
</feature>
<dbReference type="InParanoid" id="E9GIB1"/>
<name>E9GIB1_DAPPU</name>
<dbReference type="Proteomes" id="UP000000305">
    <property type="component" value="Unassembled WGS sequence"/>
</dbReference>
<dbReference type="SUPFAM" id="SSF50729">
    <property type="entry name" value="PH domain-like"/>
    <property type="match status" value="1"/>
</dbReference>
<dbReference type="CDD" id="cd01214">
    <property type="entry name" value="PTB_FAM43A"/>
    <property type="match status" value="1"/>
</dbReference>
<dbReference type="InterPro" id="IPR006020">
    <property type="entry name" value="PTB/PI_dom"/>
</dbReference>
<protein>
    <recommendedName>
        <fullName evidence="1">PID domain-containing protein</fullName>
    </recommendedName>
</protein>
<dbReference type="HOGENOM" id="CLU_056673_1_0_1"/>
<dbReference type="SMART" id="SM00462">
    <property type="entry name" value="PTB"/>
    <property type="match status" value="1"/>
</dbReference>
<dbReference type="OMA" id="QRMQVEM"/>
<evidence type="ECO:0000259" key="1">
    <source>
        <dbReference type="SMART" id="SM00462"/>
    </source>
</evidence>
<evidence type="ECO:0000313" key="3">
    <source>
        <dbReference type="Proteomes" id="UP000000305"/>
    </source>
</evidence>
<feature type="domain" description="PID" evidence="1">
    <location>
        <begin position="10"/>
        <end position="146"/>
    </location>
</feature>
<dbReference type="PANTHER" id="PTHR11232:SF2">
    <property type="entry name" value="FI05246P"/>
    <property type="match status" value="1"/>
</dbReference>
<sequence>KKRFTAVITESDPSFKVVYLGNVLTGWAKGEGCLDKPLATLWKNYCQSSRPDVSMRLSVCSSGLQATTSEHGLTEYWSHRVTWCSAPPSYPRIFAWVYRHEGRRLKQELRCHAVLCTTGRQARQLTARLEQRLREALHDFRREKLCRQSARLSVAACLYDDYSSAIPKRKLLLAPGINNYKPPVERCKSAPKLGSIEESPELEE</sequence>